<keyword evidence="4" id="KW-0804">Transcription</keyword>
<evidence type="ECO:0000256" key="2">
    <source>
        <dbReference type="ARBA" id="ARBA00022814"/>
    </source>
</evidence>
<dbReference type="GO" id="GO:0005829">
    <property type="term" value="C:cytosol"/>
    <property type="evidence" value="ECO:0007669"/>
    <property type="project" value="TreeGrafter"/>
</dbReference>
<dbReference type="EMBL" id="CZRL01000084">
    <property type="protein sequence ID" value="CUS52625.1"/>
    <property type="molecule type" value="Genomic_DNA"/>
</dbReference>
<dbReference type="Pfam" id="PF02357">
    <property type="entry name" value="NusG"/>
    <property type="match status" value="1"/>
</dbReference>
<reference evidence="8" key="1">
    <citation type="submission" date="2015-10" db="EMBL/GenBank/DDBJ databases">
        <authorList>
            <person name="Gilbert D.G."/>
        </authorList>
    </citation>
    <scope>NUCLEOTIDE SEQUENCE</scope>
</reference>
<dbReference type="EMBL" id="CZRL01000084">
    <property type="protein sequence ID" value="CUS52605.1"/>
    <property type="molecule type" value="Genomic_DNA"/>
</dbReference>
<dbReference type="CDD" id="cd06091">
    <property type="entry name" value="KOW_NusG"/>
    <property type="match status" value="1"/>
</dbReference>
<dbReference type="InterPro" id="IPR014722">
    <property type="entry name" value="Rib_uL2_dom2"/>
</dbReference>
<sequence>MTVEINEDMRWYVIQAFSGYEKHVQKSLKEHIARAGMEAQFGEVEVPTEQVVELRNGQKRTSERKFFPGYVLIHMNMNDETWHLVKSVPRVSGFIGGSGSKPVPISDREAEAILQQVQEGAEHPRPKYTFAPGEVVRVIDGPFKEFSGTVEDVNFEKSKVKVSVSIFGRSTPVELNFSQVEKG</sequence>
<dbReference type="PANTHER" id="PTHR30265:SF2">
    <property type="entry name" value="TRANSCRIPTION TERMINATION_ANTITERMINATION PROTEIN NUSG"/>
    <property type="match status" value="1"/>
</dbReference>
<evidence type="ECO:0000256" key="4">
    <source>
        <dbReference type="ARBA" id="ARBA00023163"/>
    </source>
</evidence>
<dbReference type="Pfam" id="PF00467">
    <property type="entry name" value="KOW"/>
    <property type="match status" value="1"/>
</dbReference>
<protein>
    <submittedName>
        <fullName evidence="8">Transcription antitermination protein NusG</fullName>
    </submittedName>
</protein>
<dbReference type="PROSITE" id="PS01014">
    <property type="entry name" value="NUSG"/>
    <property type="match status" value="1"/>
</dbReference>
<dbReference type="GO" id="GO:0006353">
    <property type="term" value="P:DNA-templated transcription termination"/>
    <property type="evidence" value="ECO:0007669"/>
    <property type="project" value="UniProtKB-KW"/>
</dbReference>
<evidence type="ECO:0000313" key="7">
    <source>
        <dbReference type="EMBL" id="CUS52605.1"/>
    </source>
</evidence>
<dbReference type="HAMAP" id="MF_00948">
    <property type="entry name" value="NusG"/>
    <property type="match status" value="1"/>
</dbReference>
<dbReference type="GO" id="GO:0031564">
    <property type="term" value="P:transcription antitermination"/>
    <property type="evidence" value="ECO:0007669"/>
    <property type="project" value="UniProtKB-KW"/>
</dbReference>
<dbReference type="Gene3D" id="2.30.30.30">
    <property type="match status" value="1"/>
</dbReference>
<dbReference type="Gene3D" id="3.30.70.940">
    <property type="entry name" value="NusG, N-terminal domain"/>
    <property type="match status" value="1"/>
</dbReference>
<dbReference type="GO" id="GO:0006354">
    <property type="term" value="P:DNA-templated transcription elongation"/>
    <property type="evidence" value="ECO:0007669"/>
    <property type="project" value="InterPro"/>
</dbReference>
<feature type="domain" description="KOW" evidence="6">
    <location>
        <begin position="129"/>
        <end position="156"/>
    </location>
</feature>
<dbReference type="InterPro" id="IPR005824">
    <property type="entry name" value="KOW"/>
</dbReference>
<dbReference type="InterPro" id="IPR015869">
    <property type="entry name" value="Transcrpt_antiterm_NusG_bac_CS"/>
</dbReference>
<dbReference type="GO" id="GO:0032784">
    <property type="term" value="P:regulation of DNA-templated transcription elongation"/>
    <property type="evidence" value="ECO:0007669"/>
    <property type="project" value="InterPro"/>
</dbReference>
<dbReference type="SMART" id="SM00739">
    <property type="entry name" value="KOW"/>
    <property type="match status" value="1"/>
</dbReference>
<dbReference type="InterPro" id="IPR008991">
    <property type="entry name" value="Translation_prot_SH3-like_sf"/>
</dbReference>
<evidence type="ECO:0000256" key="3">
    <source>
        <dbReference type="ARBA" id="ARBA00023015"/>
    </source>
</evidence>
<accession>A0A161K1D4</accession>
<name>A0A161K1D4_9ZZZZ</name>
<dbReference type="FunFam" id="2.30.30.30:FF:000002">
    <property type="entry name" value="Transcription termination/antitermination factor NusG"/>
    <property type="match status" value="1"/>
</dbReference>
<evidence type="ECO:0000313" key="8">
    <source>
        <dbReference type="EMBL" id="CUS52625.1"/>
    </source>
</evidence>
<dbReference type="FunFam" id="3.30.70.940:FF:000001">
    <property type="entry name" value="Transcription termination/antitermination protein NusG"/>
    <property type="match status" value="1"/>
</dbReference>
<dbReference type="InterPro" id="IPR006645">
    <property type="entry name" value="NGN-like_dom"/>
</dbReference>
<organism evidence="8">
    <name type="scientific">hydrothermal vent metagenome</name>
    <dbReference type="NCBI Taxonomy" id="652676"/>
    <lineage>
        <taxon>unclassified sequences</taxon>
        <taxon>metagenomes</taxon>
        <taxon>ecological metagenomes</taxon>
    </lineage>
</organism>
<dbReference type="SUPFAM" id="SSF82679">
    <property type="entry name" value="N-utilization substance G protein NusG, N-terminal domain"/>
    <property type="match status" value="1"/>
</dbReference>
<dbReference type="AlphaFoldDB" id="A0A161K1D4"/>
<evidence type="ECO:0000259" key="5">
    <source>
        <dbReference type="SMART" id="SM00738"/>
    </source>
</evidence>
<evidence type="ECO:0000256" key="1">
    <source>
        <dbReference type="ARBA" id="ARBA00022472"/>
    </source>
</evidence>
<keyword evidence="2" id="KW-0889">Transcription antitermination</keyword>
<dbReference type="PRINTS" id="PR00338">
    <property type="entry name" value="NUSGTNSCPFCT"/>
</dbReference>
<dbReference type="InterPro" id="IPR047050">
    <property type="entry name" value="NGN"/>
</dbReference>
<dbReference type="InterPro" id="IPR036735">
    <property type="entry name" value="NGN_dom_sf"/>
</dbReference>
<feature type="domain" description="NusG-like N-terminal" evidence="5">
    <location>
        <begin position="8"/>
        <end position="117"/>
    </location>
</feature>
<keyword evidence="3" id="KW-0805">Transcription regulation</keyword>
<dbReference type="SMART" id="SM00738">
    <property type="entry name" value="NGN"/>
    <property type="match status" value="1"/>
</dbReference>
<proteinExistence type="inferred from homology"/>
<gene>
    <name evidence="7" type="ORF">MGWOODY_XGa1088</name>
    <name evidence="8" type="ORF">MGWOODY_XGa1100</name>
</gene>
<evidence type="ECO:0000259" key="6">
    <source>
        <dbReference type="SMART" id="SM00739"/>
    </source>
</evidence>
<dbReference type="SUPFAM" id="SSF50104">
    <property type="entry name" value="Translation proteins SH3-like domain"/>
    <property type="match status" value="1"/>
</dbReference>
<dbReference type="NCBIfam" id="TIGR00922">
    <property type="entry name" value="nusG"/>
    <property type="match status" value="1"/>
</dbReference>
<dbReference type="CDD" id="cd09891">
    <property type="entry name" value="NGN_Bact_1"/>
    <property type="match status" value="1"/>
</dbReference>
<dbReference type="PANTHER" id="PTHR30265">
    <property type="entry name" value="RHO-INTERACTING TRANSCRIPTION TERMINATION FACTOR NUSG"/>
    <property type="match status" value="1"/>
</dbReference>
<dbReference type="InterPro" id="IPR001062">
    <property type="entry name" value="Transcrpt_antiterm_NusG"/>
</dbReference>
<dbReference type="InterPro" id="IPR043425">
    <property type="entry name" value="NusG-like"/>
</dbReference>
<keyword evidence="1" id="KW-0806">Transcription termination</keyword>